<reference evidence="2 3" key="1">
    <citation type="journal article" date="2011" name="Nature">
        <title>A high-resolution map of human evolutionary constraint using 29 mammals.</title>
        <authorList>
            <person name="Lindblad-Toh K."/>
            <person name="Garber M."/>
            <person name="Zuk O."/>
            <person name="Lin M.F."/>
            <person name="Parker B.J."/>
            <person name="Washietl S."/>
            <person name="Kheradpour P."/>
            <person name="Ernst J."/>
            <person name="Jordan G."/>
            <person name="Mauceli E."/>
            <person name="Ward L.D."/>
            <person name="Lowe C.B."/>
            <person name="Holloway A.K."/>
            <person name="Clamp M."/>
            <person name="Gnerre S."/>
            <person name="Alfoldi J."/>
            <person name="Beal K."/>
            <person name="Chang J."/>
            <person name="Clawson H."/>
            <person name="Cuff J."/>
            <person name="Di Palma F."/>
            <person name="Fitzgerald S."/>
            <person name="Flicek P."/>
            <person name="Guttman M."/>
            <person name="Hubisz M.J."/>
            <person name="Jaffe D.B."/>
            <person name="Jungreis I."/>
            <person name="Kent W.J."/>
            <person name="Kostka D."/>
            <person name="Lara M."/>
            <person name="Martins A.L."/>
            <person name="Massingham T."/>
            <person name="Moltke I."/>
            <person name="Raney B.J."/>
            <person name="Rasmussen M.D."/>
            <person name="Robinson J."/>
            <person name="Stark A."/>
            <person name="Vilella A.J."/>
            <person name="Wen J."/>
            <person name="Xie X."/>
            <person name="Zody M.C."/>
            <person name="Baldwin J."/>
            <person name="Bloom T."/>
            <person name="Chin C.W."/>
            <person name="Heiman D."/>
            <person name="Nicol R."/>
            <person name="Nusbaum C."/>
            <person name="Young S."/>
            <person name="Wilkinson J."/>
            <person name="Worley K.C."/>
            <person name="Kovar C.L."/>
            <person name="Muzny D.M."/>
            <person name="Gibbs R.A."/>
            <person name="Cree A."/>
            <person name="Dihn H.H."/>
            <person name="Fowler G."/>
            <person name="Jhangiani S."/>
            <person name="Joshi V."/>
            <person name="Lee S."/>
            <person name="Lewis L.R."/>
            <person name="Nazareth L.V."/>
            <person name="Okwuonu G."/>
            <person name="Santibanez J."/>
            <person name="Warren W.C."/>
            <person name="Mardis E.R."/>
            <person name="Weinstock G.M."/>
            <person name="Wilson R.K."/>
            <person name="Delehaunty K."/>
            <person name="Dooling D."/>
            <person name="Fronik C."/>
            <person name="Fulton L."/>
            <person name="Fulton B."/>
            <person name="Graves T."/>
            <person name="Minx P."/>
            <person name="Sodergren E."/>
            <person name="Birney E."/>
            <person name="Margulies E.H."/>
            <person name="Herrero J."/>
            <person name="Green E.D."/>
            <person name="Haussler D."/>
            <person name="Siepel A."/>
            <person name="Goldman N."/>
            <person name="Pollard K.S."/>
            <person name="Pedersen J.S."/>
            <person name="Lander E.S."/>
            <person name="Kellis M."/>
        </authorList>
    </citation>
    <scope>NUCLEOTIDE SEQUENCE [LARGE SCALE GENOMIC DNA]</scope>
</reference>
<protein>
    <submittedName>
        <fullName evidence="2">Uncharacterized protein</fullName>
    </submittedName>
</protein>
<reference evidence="2" key="2">
    <citation type="submission" date="2025-08" db="UniProtKB">
        <authorList>
            <consortium name="Ensembl"/>
        </authorList>
    </citation>
    <scope>IDENTIFICATION</scope>
</reference>
<dbReference type="HOGENOM" id="CLU_2229295_0_0_1"/>
<organism evidence="2 3">
    <name type="scientific">Myotis lucifugus</name>
    <name type="common">Little brown bat</name>
    <dbReference type="NCBI Taxonomy" id="59463"/>
    <lineage>
        <taxon>Eukaryota</taxon>
        <taxon>Metazoa</taxon>
        <taxon>Chordata</taxon>
        <taxon>Craniata</taxon>
        <taxon>Vertebrata</taxon>
        <taxon>Euteleostomi</taxon>
        <taxon>Mammalia</taxon>
        <taxon>Eutheria</taxon>
        <taxon>Laurasiatheria</taxon>
        <taxon>Chiroptera</taxon>
        <taxon>Yangochiroptera</taxon>
        <taxon>Vespertilionidae</taxon>
        <taxon>Myotis</taxon>
    </lineage>
</organism>
<dbReference type="AlphaFoldDB" id="G1QBN1"/>
<evidence type="ECO:0000313" key="3">
    <source>
        <dbReference type="Proteomes" id="UP000001074"/>
    </source>
</evidence>
<evidence type="ECO:0000256" key="1">
    <source>
        <dbReference type="SAM" id="MobiDB-lite"/>
    </source>
</evidence>
<dbReference type="Proteomes" id="UP000001074">
    <property type="component" value="Unassembled WGS sequence"/>
</dbReference>
<evidence type="ECO:0000313" key="2">
    <source>
        <dbReference type="Ensembl" id="ENSMLUP00000021114.1"/>
    </source>
</evidence>
<proteinExistence type="predicted"/>
<reference evidence="2" key="3">
    <citation type="submission" date="2025-09" db="UniProtKB">
        <authorList>
            <consortium name="Ensembl"/>
        </authorList>
    </citation>
    <scope>IDENTIFICATION</scope>
</reference>
<dbReference type="InParanoid" id="G1QBN1"/>
<dbReference type="EMBL" id="AAPE02017322">
    <property type="status" value="NOT_ANNOTATED_CDS"/>
    <property type="molecule type" value="Genomic_DNA"/>
</dbReference>
<feature type="compositionally biased region" description="Basic and acidic residues" evidence="1">
    <location>
        <begin position="56"/>
        <end position="72"/>
    </location>
</feature>
<dbReference type="eggNOG" id="ENOG502TEFJ">
    <property type="taxonomic scope" value="Eukaryota"/>
</dbReference>
<feature type="compositionally biased region" description="Basic and acidic residues" evidence="1">
    <location>
        <begin position="1"/>
        <end position="17"/>
    </location>
</feature>
<name>G1QBN1_MYOLU</name>
<accession>G1QBN1</accession>
<feature type="region of interest" description="Disordered" evidence="1">
    <location>
        <begin position="56"/>
        <end position="106"/>
    </location>
</feature>
<sequence length="106" mass="11304">EGRAVRFPEKAARRSAESRGQGSLVPAPAGHIALRRDRPRRRRLLLLLGFLPAIRGHSEVDPRRQRGSEPLRARGAAGELPGTQHQPARSGHAAPGGPSCCNPGAL</sequence>
<feature type="region of interest" description="Disordered" evidence="1">
    <location>
        <begin position="1"/>
        <end position="26"/>
    </location>
</feature>
<keyword evidence="3" id="KW-1185">Reference proteome</keyword>
<dbReference type="Ensembl" id="ENSMLUT00000027538.1">
    <property type="protein sequence ID" value="ENSMLUP00000021114.1"/>
    <property type="gene ID" value="ENSMLUG00000027308.1"/>
</dbReference>